<dbReference type="Proteomes" id="UP000315388">
    <property type="component" value="Unassembled WGS sequence"/>
</dbReference>
<accession>A0A502BUC9</accession>
<sequence length="126" mass="14381">MARFRHHKYTWTKPFGSARHCWELVGPMGGVHFHVSITEGYGPSAGLEFHHAASSGYRCDEAPDRINCPLIGQPCWHDGTSLYASETLWPMIEPMLRSGDHETIFRVLEGEYDSRFKGFEIRARAE</sequence>
<keyword evidence="2" id="KW-1185">Reference proteome</keyword>
<comment type="caution">
    <text evidence="1">The sequence shown here is derived from an EMBL/GenBank/DDBJ whole genome shotgun (WGS) entry which is preliminary data.</text>
</comment>
<gene>
    <name evidence="1" type="ORF">FHY56_04180</name>
</gene>
<dbReference type="RefSeq" id="WP_140903910.1">
    <property type="nucleotide sequence ID" value="NZ_JBHTMD010000020.1"/>
</dbReference>
<proteinExistence type="predicted"/>
<evidence type="ECO:0000313" key="2">
    <source>
        <dbReference type="Proteomes" id="UP000315388"/>
    </source>
</evidence>
<reference evidence="1 2" key="1">
    <citation type="journal article" date="2003" name="Int. J. Syst. Evol. Microbiol.">
        <title>Towards a standardized format for the description of a novel species (of an established genus): Ochrobactrum gallinifaecis sp. nov.</title>
        <authorList>
            <person name="Kampfer P."/>
            <person name="Buczolits S."/>
            <person name="Albrecht A."/>
            <person name="Busse H.J."/>
            <person name="Stackebrandt E."/>
        </authorList>
    </citation>
    <scope>NUCLEOTIDE SEQUENCE [LARGE SCALE GENOMIC DNA]</scope>
    <source>
        <strain evidence="1 2">ISO 196</strain>
    </source>
</reference>
<dbReference type="AlphaFoldDB" id="A0A502BUC9"/>
<name>A0A502BUC9_9HYPH</name>
<protein>
    <submittedName>
        <fullName evidence="1">Uncharacterized protein</fullName>
    </submittedName>
</protein>
<organism evidence="1 2">
    <name type="scientific">Brucella gallinifaecis</name>
    <dbReference type="NCBI Taxonomy" id="215590"/>
    <lineage>
        <taxon>Bacteria</taxon>
        <taxon>Pseudomonadati</taxon>
        <taxon>Pseudomonadota</taxon>
        <taxon>Alphaproteobacteria</taxon>
        <taxon>Hyphomicrobiales</taxon>
        <taxon>Brucellaceae</taxon>
        <taxon>Brucella/Ochrobactrum group</taxon>
        <taxon>Brucella</taxon>
    </lineage>
</organism>
<dbReference type="OrthoDB" id="6150026at2"/>
<dbReference type="EMBL" id="VEWJ01000002">
    <property type="protein sequence ID" value="TPF76698.1"/>
    <property type="molecule type" value="Genomic_DNA"/>
</dbReference>
<evidence type="ECO:0000313" key="1">
    <source>
        <dbReference type="EMBL" id="TPF76698.1"/>
    </source>
</evidence>